<evidence type="ECO:0000313" key="1">
    <source>
        <dbReference type="EMBL" id="JAH58099.1"/>
    </source>
</evidence>
<name>A0A0E9TWN8_ANGAN</name>
<proteinExistence type="predicted"/>
<dbReference type="AlphaFoldDB" id="A0A0E9TWN8"/>
<organism evidence="1">
    <name type="scientific">Anguilla anguilla</name>
    <name type="common">European freshwater eel</name>
    <name type="synonym">Muraena anguilla</name>
    <dbReference type="NCBI Taxonomy" id="7936"/>
    <lineage>
        <taxon>Eukaryota</taxon>
        <taxon>Metazoa</taxon>
        <taxon>Chordata</taxon>
        <taxon>Craniata</taxon>
        <taxon>Vertebrata</taxon>
        <taxon>Euteleostomi</taxon>
        <taxon>Actinopterygii</taxon>
        <taxon>Neopterygii</taxon>
        <taxon>Teleostei</taxon>
        <taxon>Anguilliformes</taxon>
        <taxon>Anguillidae</taxon>
        <taxon>Anguilla</taxon>
    </lineage>
</organism>
<dbReference type="EMBL" id="GBXM01050478">
    <property type="protein sequence ID" value="JAH58099.1"/>
    <property type="molecule type" value="Transcribed_RNA"/>
</dbReference>
<reference evidence="1" key="1">
    <citation type="submission" date="2014-11" db="EMBL/GenBank/DDBJ databases">
        <authorList>
            <person name="Amaro Gonzalez C."/>
        </authorList>
    </citation>
    <scope>NUCLEOTIDE SEQUENCE</scope>
</reference>
<reference evidence="1" key="2">
    <citation type="journal article" date="2015" name="Fish Shellfish Immunol.">
        <title>Early steps in the European eel (Anguilla anguilla)-Vibrio vulnificus interaction in the gills: Role of the RtxA13 toxin.</title>
        <authorList>
            <person name="Callol A."/>
            <person name="Pajuelo D."/>
            <person name="Ebbesson L."/>
            <person name="Teles M."/>
            <person name="MacKenzie S."/>
            <person name="Amaro C."/>
        </authorList>
    </citation>
    <scope>NUCLEOTIDE SEQUENCE</scope>
</reference>
<protein>
    <submittedName>
        <fullName evidence="1">Uncharacterized protein</fullName>
    </submittedName>
</protein>
<sequence length="44" mass="5325">MLEYLVNRAGREREREPVKRTPIFNLVLPLFNMRALCCRLLKHQ</sequence>
<accession>A0A0E9TWN8</accession>